<organism evidence="1 2">
    <name type="scientific">Flavobacterium myungsuense</name>
    <dbReference type="NCBI Taxonomy" id="651823"/>
    <lineage>
        <taxon>Bacteria</taxon>
        <taxon>Pseudomonadati</taxon>
        <taxon>Bacteroidota</taxon>
        <taxon>Flavobacteriia</taxon>
        <taxon>Flavobacteriales</taxon>
        <taxon>Flavobacteriaceae</taxon>
        <taxon>Flavobacterium</taxon>
    </lineage>
</organism>
<evidence type="ECO:0000313" key="1">
    <source>
        <dbReference type="EMBL" id="MFD0983498.1"/>
    </source>
</evidence>
<keyword evidence="2" id="KW-1185">Reference proteome</keyword>
<comment type="caution">
    <text evidence="1">The sequence shown here is derived from an EMBL/GenBank/DDBJ whole genome shotgun (WGS) entry which is preliminary data.</text>
</comment>
<dbReference type="RefSeq" id="WP_379753477.1">
    <property type="nucleotide sequence ID" value="NZ_JBHSYB010000008.1"/>
</dbReference>
<evidence type="ECO:0000313" key="2">
    <source>
        <dbReference type="Proteomes" id="UP001597051"/>
    </source>
</evidence>
<dbReference type="Proteomes" id="UP001597051">
    <property type="component" value="Unassembled WGS sequence"/>
</dbReference>
<sequence>MKTLNKLNTDILNITMTIRDKYPELLKYLDEIPVPISEEKNPKINSRILQDYYNSLEMLLKKYAPNHHSATTELNN</sequence>
<accession>A0ABW3IZ62</accession>
<protein>
    <submittedName>
        <fullName evidence="1">Uncharacterized protein</fullName>
    </submittedName>
</protein>
<name>A0ABW3IZ62_9FLAO</name>
<reference evidence="2" key="1">
    <citation type="journal article" date="2019" name="Int. J. Syst. Evol. Microbiol.">
        <title>The Global Catalogue of Microorganisms (GCM) 10K type strain sequencing project: providing services to taxonomists for standard genome sequencing and annotation.</title>
        <authorList>
            <consortium name="The Broad Institute Genomics Platform"/>
            <consortium name="The Broad Institute Genome Sequencing Center for Infectious Disease"/>
            <person name="Wu L."/>
            <person name="Ma J."/>
        </authorList>
    </citation>
    <scope>NUCLEOTIDE SEQUENCE [LARGE SCALE GENOMIC DNA]</scope>
    <source>
        <strain evidence="2">CECT 7649</strain>
    </source>
</reference>
<dbReference type="EMBL" id="JBHTIZ010000010">
    <property type="protein sequence ID" value="MFD0983498.1"/>
    <property type="molecule type" value="Genomic_DNA"/>
</dbReference>
<gene>
    <name evidence="1" type="ORF">ACFQ0S_03315</name>
</gene>
<proteinExistence type="predicted"/>